<dbReference type="InterPro" id="IPR003660">
    <property type="entry name" value="HAMP_dom"/>
</dbReference>
<dbReference type="GO" id="GO:0005886">
    <property type="term" value="C:plasma membrane"/>
    <property type="evidence" value="ECO:0007669"/>
    <property type="project" value="UniProtKB-SubCell"/>
</dbReference>
<evidence type="ECO:0000256" key="7">
    <source>
        <dbReference type="ARBA" id="ARBA00022777"/>
    </source>
</evidence>
<dbReference type="GO" id="GO:0005524">
    <property type="term" value="F:ATP binding"/>
    <property type="evidence" value="ECO:0007669"/>
    <property type="project" value="UniProtKB-KW"/>
</dbReference>
<dbReference type="EMBL" id="JACHXW010000024">
    <property type="protein sequence ID" value="MBB3155416.1"/>
    <property type="molecule type" value="Genomic_DNA"/>
</dbReference>
<keyword evidence="10" id="KW-0902">Two-component regulatory system</keyword>
<reference evidence="14 15" key="1">
    <citation type="submission" date="2020-08" db="EMBL/GenBank/DDBJ databases">
        <title>Genomic Encyclopedia of Type Strains, Phase III (KMG-III): the genomes of soil and plant-associated and newly described type strains.</title>
        <authorList>
            <person name="Whitman W."/>
        </authorList>
    </citation>
    <scope>NUCLEOTIDE SEQUENCE [LARGE SCALE GENOMIC DNA]</scope>
    <source>
        <strain evidence="14 15">CECT 8234</strain>
    </source>
</reference>
<dbReference type="SMART" id="SM00304">
    <property type="entry name" value="HAMP"/>
    <property type="match status" value="1"/>
</dbReference>
<gene>
    <name evidence="14" type="ORF">FHS16_005524</name>
</gene>
<dbReference type="SUPFAM" id="SSF55874">
    <property type="entry name" value="ATPase domain of HSP90 chaperone/DNA topoisomerase II/histidine kinase"/>
    <property type="match status" value="1"/>
</dbReference>
<dbReference type="CDD" id="cd06225">
    <property type="entry name" value="HAMP"/>
    <property type="match status" value="1"/>
</dbReference>
<name>A0A7W5CCW0_9BACL</name>
<protein>
    <submittedName>
        <fullName evidence="14">Two-component system sensor histidine kinase YesM</fullName>
        <ecNumber evidence="14">2.7.13.3</ecNumber>
    </submittedName>
</protein>
<keyword evidence="4 14" id="KW-0808">Transferase</keyword>
<sequence>MRLTFRFRLLASYFLLIAIPLLVLGTLFYQTSLKVVTDQAQKYVYEIVKKNNEVMDTKLRIIDQNSMALFIDKGLFNVFNTLNPGDEAELLAADRLVSEVLRNYFSQMGDVYAYQLWTSYFTFGQQLPQGNPAESDIYLAAQEAGGKLVWYPTYDFVDMYNQPYLSEGNLDFRYLFSATRLLDFSYLNNSNLRKLDENIERPILTISFKYETLQSLFVNSIPTNSRYLVLDSNNRVVASDDTQLIAQIYDESWTQVLQPAGSGTKRITLDGESMIVCFDRSQVTGWLSVVMTPESALIGGLVPIIRMSTVLLAVIMAIVALALAYFISGKITNPIKKLMSAMRSVGEGDFQTRVSVSSNDEFGLLLQRFNRMNGRIGSLVTEVYEIKLKEQEAEIQALNRQMNPHFLYNTLNVMNWTAIENNQKELSKMLVCLSNMLHYTSRKEWGAVQLSEEIEWMNNYFYIMLARFEEKFTVSRDFDPVLYHYKLPRLIFQPFVENSILHGFSEIESGGLIRIGGWIKDGARFYEVSDNGKGMSAEMIDTILNKETASIGIKNTIARIRMQYGEEAEVSITSLLGHGTRIVVKMPLSSNESPPF</sequence>
<dbReference type="Gene3D" id="3.30.450.20">
    <property type="entry name" value="PAS domain"/>
    <property type="match status" value="1"/>
</dbReference>
<dbReference type="EC" id="2.7.13.3" evidence="14"/>
<dbReference type="GO" id="GO:0000155">
    <property type="term" value="F:phosphorelay sensor kinase activity"/>
    <property type="evidence" value="ECO:0007669"/>
    <property type="project" value="InterPro"/>
</dbReference>
<feature type="transmembrane region" description="Helical" evidence="12">
    <location>
        <begin position="7"/>
        <end position="29"/>
    </location>
</feature>
<evidence type="ECO:0000256" key="8">
    <source>
        <dbReference type="ARBA" id="ARBA00022840"/>
    </source>
</evidence>
<dbReference type="InterPro" id="IPR050640">
    <property type="entry name" value="Bact_2-comp_sensor_kinase"/>
</dbReference>
<dbReference type="Pfam" id="PF00672">
    <property type="entry name" value="HAMP"/>
    <property type="match status" value="1"/>
</dbReference>
<evidence type="ECO:0000259" key="13">
    <source>
        <dbReference type="PROSITE" id="PS50885"/>
    </source>
</evidence>
<dbReference type="SUPFAM" id="SSF158472">
    <property type="entry name" value="HAMP domain-like"/>
    <property type="match status" value="1"/>
</dbReference>
<comment type="caution">
    <text evidence="14">The sequence shown here is derived from an EMBL/GenBank/DDBJ whole genome shotgun (WGS) entry which is preliminary data.</text>
</comment>
<feature type="domain" description="HAMP" evidence="13">
    <location>
        <begin position="329"/>
        <end position="381"/>
    </location>
</feature>
<dbReference type="PANTHER" id="PTHR34220:SF11">
    <property type="entry name" value="SENSOR PROTEIN KINASE HPTS"/>
    <property type="match status" value="1"/>
</dbReference>
<evidence type="ECO:0000256" key="3">
    <source>
        <dbReference type="ARBA" id="ARBA00022553"/>
    </source>
</evidence>
<evidence type="ECO:0000256" key="4">
    <source>
        <dbReference type="ARBA" id="ARBA00022679"/>
    </source>
</evidence>
<keyword evidence="6" id="KW-0547">Nucleotide-binding</keyword>
<keyword evidence="2" id="KW-1003">Cell membrane</keyword>
<keyword evidence="5 12" id="KW-0812">Transmembrane</keyword>
<dbReference type="Proteomes" id="UP000518605">
    <property type="component" value="Unassembled WGS sequence"/>
</dbReference>
<comment type="subcellular location">
    <subcellularLocation>
        <location evidence="1">Cell membrane</location>
        <topology evidence="1">Multi-pass membrane protein</topology>
    </subcellularLocation>
</comment>
<evidence type="ECO:0000313" key="15">
    <source>
        <dbReference type="Proteomes" id="UP000518605"/>
    </source>
</evidence>
<keyword evidence="11 12" id="KW-0472">Membrane</keyword>
<dbReference type="InterPro" id="IPR036890">
    <property type="entry name" value="HATPase_C_sf"/>
</dbReference>
<evidence type="ECO:0000256" key="6">
    <source>
        <dbReference type="ARBA" id="ARBA00022741"/>
    </source>
</evidence>
<feature type="transmembrane region" description="Helical" evidence="12">
    <location>
        <begin position="304"/>
        <end position="327"/>
    </location>
</feature>
<evidence type="ECO:0000256" key="9">
    <source>
        <dbReference type="ARBA" id="ARBA00022989"/>
    </source>
</evidence>
<evidence type="ECO:0000256" key="1">
    <source>
        <dbReference type="ARBA" id="ARBA00004651"/>
    </source>
</evidence>
<keyword evidence="9 12" id="KW-1133">Transmembrane helix</keyword>
<dbReference type="PROSITE" id="PS50885">
    <property type="entry name" value="HAMP"/>
    <property type="match status" value="1"/>
</dbReference>
<organism evidence="14 15">
    <name type="scientific">Paenibacillus endophyticus</name>
    <dbReference type="NCBI Taxonomy" id="1294268"/>
    <lineage>
        <taxon>Bacteria</taxon>
        <taxon>Bacillati</taxon>
        <taxon>Bacillota</taxon>
        <taxon>Bacilli</taxon>
        <taxon>Bacillales</taxon>
        <taxon>Paenibacillaceae</taxon>
        <taxon>Paenibacillus</taxon>
    </lineage>
</organism>
<dbReference type="InterPro" id="IPR010559">
    <property type="entry name" value="Sig_transdc_His_kin_internal"/>
</dbReference>
<accession>A0A7W5CCW0</accession>
<evidence type="ECO:0000313" key="14">
    <source>
        <dbReference type="EMBL" id="MBB3155416.1"/>
    </source>
</evidence>
<keyword evidence="3" id="KW-0597">Phosphoprotein</keyword>
<evidence type="ECO:0000256" key="2">
    <source>
        <dbReference type="ARBA" id="ARBA00022475"/>
    </source>
</evidence>
<evidence type="ECO:0000256" key="12">
    <source>
        <dbReference type="SAM" id="Phobius"/>
    </source>
</evidence>
<keyword evidence="15" id="KW-1185">Reference proteome</keyword>
<dbReference type="Gene3D" id="3.30.565.10">
    <property type="entry name" value="Histidine kinase-like ATPase, C-terminal domain"/>
    <property type="match status" value="1"/>
</dbReference>
<dbReference type="Gene3D" id="6.10.340.10">
    <property type="match status" value="1"/>
</dbReference>
<keyword evidence="7 14" id="KW-0418">Kinase</keyword>
<dbReference type="Pfam" id="PF06580">
    <property type="entry name" value="His_kinase"/>
    <property type="match status" value="1"/>
</dbReference>
<evidence type="ECO:0000256" key="11">
    <source>
        <dbReference type="ARBA" id="ARBA00023136"/>
    </source>
</evidence>
<proteinExistence type="predicted"/>
<dbReference type="AlphaFoldDB" id="A0A7W5CCW0"/>
<dbReference type="RefSeq" id="WP_183570072.1">
    <property type="nucleotide sequence ID" value="NZ_CBCSLB010000023.1"/>
</dbReference>
<dbReference type="PANTHER" id="PTHR34220">
    <property type="entry name" value="SENSOR HISTIDINE KINASE YPDA"/>
    <property type="match status" value="1"/>
</dbReference>
<evidence type="ECO:0000256" key="5">
    <source>
        <dbReference type="ARBA" id="ARBA00022692"/>
    </source>
</evidence>
<evidence type="ECO:0000256" key="10">
    <source>
        <dbReference type="ARBA" id="ARBA00023012"/>
    </source>
</evidence>
<keyword evidence="8" id="KW-0067">ATP-binding</keyword>